<name>A0AAD5RGN5_9PEZI</name>
<comment type="caution">
    <text evidence="1">The sequence shown here is derived from an EMBL/GenBank/DDBJ whole genome shotgun (WGS) entry which is preliminary data.</text>
</comment>
<evidence type="ECO:0000313" key="1">
    <source>
        <dbReference type="EMBL" id="KAJ2892137.1"/>
    </source>
</evidence>
<reference evidence="1" key="1">
    <citation type="submission" date="2022-07" db="EMBL/GenBank/DDBJ databases">
        <title>Draft genome sequence of Zalerion maritima ATCC 34329, a (micro)plastics degrading marine fungus.</title>
        <authorList>
            <person name="Paco A."/>
            <person name="Goncalves M.F.M."/>
            <person name="Rocha-Santos T.A.P."/>
            <person name="Alves A."/>
        </authorList>
    </citation>
    <scope>NUCLEOTIDE SEQUENCE</scope>
    <source>
        <strain evidence="1">ATCC 34329</strain>
    </source>
</reference>
<gene>
    <name evidence="1" type="ORF">MKZ38_010210</name>
</gene>
<keyword evidence="2" id="KW-1185">Reference proteome</keyword>
<evidence type="ECO:0000313" key="2">
    <source>
        <dbReference type="Proteomes" id="UP001201980"/>
    </source>
</evidence>
<organism evidence="1 2">
    <name type="scientific">Zalerion maritima</name>
    <dbReference type="NCBI Taxonomy" id="339359"/>
    <lineage>
        <taxon>Eukaryota</taxon>
        <taxon>Fungi</taxon>
        <taxon>Dikarya</taxon>
        <taxon>Ascomycota</taxon>
        <taxon>Pezizomycotina</taxon>
        <taxon>Sordariomycetes</taxon>
        <taxon>Lulworthiomycetidae</taxon>
        <taxon>Lulworthiales</taxon>
        <taxon>Lulworthiaceae</taxon>
        <taxon>Zalerion</taxon>
    </lineage>
</organism>
<dbReference type="Proteomes" id="UP001201980">
    <property type="component" value="Unassembled WGS sequence"/>
</dbReference>
<accession>A0AAD5RGN5</accession>
<dbReference type="AlphaFoldDB" id="A0AAD5RGN5"/>
<dbReference type="EMBL" id="JAKWBI020000882">
    <property type="protein sequence ID" value="KAJ2892137.1"/>
    <property type="molecule type" value="Genomic_DNA"/>
</dbReference>
<protein>
    <submittedName>
        <fullName evidence="1">Uncharacterized protein</fullName>
    </submittedName>
</protein>
<proteinExistence type="predicted"/>
<sequence length="195" mass="20756">MTLTTISMAAIDGEGLGILFGLEKCLKTGALAGVPERALHLGMLYLDRATLAAHSSRKTTVRGVSEHEATRFALVSAAAGTLDYSWNGDAKSCVLARDSAESAIKMLLDSVMNLGTVDGWPVPARLVAPLFRGLPRPFRNMHCLVVAVLPPVPTPFRRHDVVLTSRNLKVLGISHGFGYADAFLFLGLEGAEDAG</sequence>